<feature type="compositionally biased region" description="Basic and acidic residues" evidence="1">
    <location>
        <begin position="169"/>
        <end position="182"/>
    </location>
</feature>
<sequence>MITEKERAAQLFSDFAKAHDALLVKSLDRNRTFAEAVDDYRKLEAEFVARAGDSDFAVVETRRRVAEAILLLANEKRMPFEVCREAWNELVRLGFTNIHVRCMKTWFYADCCAYDEKPEEGLAVLEPLIAELECGFEEAKAAQRRTGFYEDQLETLEKLRGALLAQQRGELRPERSTRRLDEAAPPTPEE</sequence>
<accession>A0ABT6P014</accession>
<gene>
    <name evidence="2" type="ORF">QHF89_30860</name>
</gene>
<name>A0ABT6P014_9BACT</name>
<dbReference type="RefSeq" id="WP_136965412.1">
    <property type="nucleotide sequence ID" value="NZ_JARZHI010000035.1"/>
</dbReference>
<proteinExistence type="predicted"/>
<feature type="region of interest" description="Disordered" evidence="1">
    <location>
        <begin position="167"/>
        <end position="190"/>
    </location>
</feature>
<organism evidence="2 3">
    <name type="scientific">Polyangium sorediatum</name>
    <dbReference type="NCBI Taxonomy" id="889274"/>
    <lineage>
        <taxon>Bacteria</taxon>
        <taxon>Pseudomonadati</taxon>
        <taxon>Myxococcota</taxon>
        <taxon>Polyangia</taxon>
        <taxon>Polyangiales</taxon>
        <taxon>Polyangiaceae</taxon>
        <taxon>Polyangium</taxon>
    </lineage>
</organism>
<evidence type="ECO:0000313" key="3">
    <source>
        <dbReference type="Proteomes" id="UP001160301"/>
    </source>
</evidence>
<comment type="caution">
    <text evidence="2">The sequence shown here is derived from an EMBL/GenBank/DDBJ whole genome shotgun (WGS) entry which is preliminary data.</text>
</comment>
<protein>
    <submittedName>
        <fullName evidence="2">Uncharacterized protein</fullName>
    </submittedName>
</protein>
<evidence type="ECO:0000256" key="1">
    <source>
        <dbReference type="SAM" id="MobiDB-lite"/>
    </source>
</evidence>
<reference evidence="2 3" key="1">
    <citation type="submission" date="2023-04" db="EMBL/GenBank/DDBJ databases">
        <title>The genome sequence of Polyangium sorediatum DSM14670.</title>
        <authorList>
            <person name="Zhang X."/>
        </authorList>
    </citation>
    <scope>NUCLEOTIDE SEQUENCE [LARGE SCALE GENOMIC DNA]</scope>
    <source>
        <strain evidence="2 3">DSM 14670</strain>
    </source>
</reference>
<evidence type="ECO:0000313" key="2">
    <source>
        <dbReference type="EMBL" id="MDI1433941.1"/>
    </source>
</evidence>
<dbReference type="EMBL" id="JARZHI010000035">
    <property type="protein sequence ID" value="MDI1433941.1"/>
    <property type="molecule type" value="Genomic_DNA"/>
</dbReference>
<keyword evidence="3" id="KW-1185">Reference proteome</keyword>
<dbReference type="Proteomes" id="UP001160301">
    <property type="component" value="Unassembled WGS sequence"/>
</dbReference>